<dbReference type="EMBL" id="VORB01000008">
    <property type="protein sequence ID" value="TXC77066.1"/>
    <property type="molecule type" value="Genomic_DNA"/>
</dbReference>
<gene>
    <name evidence="2" type="ORF">FRX97_09390</name>
</gene>
<dbReference type="OrthoDB" id="957977at2"/>
<proteinExistence type="predicted"/>
<name>A0A5C6UYD7_9FLAO</name>
<accession>A0A5C6UYD7</accession>
<reference evidence="2 3" key="1">
    <citation type="submission" date="2019-08" db="EMBL/GenBank/DDBJ databases">
        <title>Genome of Luteibaculum oceani JCM 18817.</title>
        <authorList>
            <person name="Bowman J.P."/>
        </authorList>
    </citation>
    <scope>NUCLEOTIDE SEQUENCE [LARGE SCALE GENOMIC DNA]</scope>
    <source>
        <strain evidence="2 3">JCM 18817</strain>
    </source>
</reference>
<dbReference type="Proteomes" id="UP000321168">
    <property type="component" value="Unassembled WGS sequence"/>
</dbReference>
<keyword evidence="1" id="KW-1133">Transmembrane helix</keyword>
<sequence>MYLVLALGAILAFMAILFIQSGLDKVFDFQGNMEWLKGHFSNSPLKGMVGFMVVTLTLLELASGVSSLLGLIYLIGMGIEAAQPIANYAMILCSTSFLALFFGQRMAKDYAGAASIPAYFIIAVIGFILLSLI</sequence>
<protein>
    <submittedName>
        <fullName evidence="2">DoxX family membrane protein</fullName>
    </submittedName>
</protein>
<keyword evidence="1" id="KW-0812">Transmembrane</keyword>
<keyword evidence="3" id="KW-1185">Reference proteome</keyword>
<organism evidence="2 3">
    <name type="scientific">Luteibaculum oceani</name>
    <dbReference type="NCBI Taxonomy" id="1294296"/>
    <lineage>
        <taxon>Bacteria</taxon>
        <taxon>Pseudomonadati</taxon>
        <taxon>Bacteroidota</taxon>
        <taxon>Flavobacteriia</taxon>
        <taxon>Flavobacteriales</taxon>
        <taxon>Luteibaculaceae</taxon>
        <taxon>Luteibaculum</taxon>
    </lineage>
</organism>
<evidence type="ECO:0000256" key="1">
    <source>
        <dbReference type="SAM" id="Phobius"/>
    </source>
</evidence>
<dbReference type="RefSeq" id="WP_147014954.1">
    <property type="nucleotide sequence ID" value="NZ_VORB01000008.1"/>
</dbReference>
<evidence type="ECO:0000313" key="2">
    <source>
        <dbReference type="EMBL" id="TXC77066.1"/>
    </source>
</evidence>
<feature type="transmembrane region" description="Helical" evidence="1">
    <location>
        <begin position="48"/>
        <end position="73"/>
    </location>
</feature>
<feature type="transmembrane region" description="Helical" evidence="1">
    <location>
        <begin position="110"/>
        <end position="132"/>
    </location>
</feature>
<feature type="transmembrane region" description="Helical" evidence="1">
    <location>
        <begin position="85"/>
        <end position="104"/>
    </location>
</feature>
<comment type="caution">
    <text evidence="2">The sequence shown here is derived from an EMBL/GenBank/DDBJ whole genome shotgun (WGS) entry which is preliminary data.</text>
</comment>
<evidence type="ECO:0000313" key="3">
    <source>
        <dbReference type="Proteomes" id="UP000321168"/>
    </source>
</evidence>
<keyword evidence="1" id="KW-0472">Membrane</keyword>
<dbReference type="GO" id="GO:0016020">
    <property type="term" value="C:membrane"/>
    <property type="evidence" value="ECO:0007669"/>
    <property type="project" value="UniProtKB-SubCell"/>
</dbReference>
<dbReference type="AlphaFoldDB" id="A0A5C6UYD7"/>